<organism evidence="1 2">
    <name type="scientific">Oedothorax gibbosus</name>
    <dbReference type="NCBI Taxonomy" id="931172"/>
    <lineage>
        <taxon>Eukaryota</taxon>
        <taxon>Metazoa</taxon>
        <taxon>Ecdysozoa</taxon>
        <taxon>Arthropoda</taxon>
        <taxon>Chelicerata</taxon>
        <taxon>Arachnida</taxon>
        <taxon>Araneae</taxon>
        <taxon>Araneomorphae</taxon>
        <taxon>Entelegynae</taxon>
        <taxon>Araneoidea</taxon>
        <taxon>Linyphiidae</taxon>
        <taxon>Erigoninae</taxon>
        <taxon>Oedothorax</taxon>
    </lineage>
</organism>
<evidence type="ECO:0000313" key="1">
    <source>
        <dbReference type="EMBL" id="KAG8198645.1"/>
    </source>
</evidence>
<accession>A0AAV6VPU1</accession>
<dbReference type="AlphaFoldDB" id="A0AAV6VPU1"/>
<protein>
    <submittedName>
        <fullName evidence="1">Uncharacterized protein</fullName>
    </submittedName>
</protein>
<keyword evidence="2" id="KW-1185">Reference proteome</keyword>
<evidence type="ECO:0000313" key="2">
    <source>
        <dbReference type="Proteomes" id="UP000827092"/>
    </source>
</evidence>
<sequence length="126" mass="14312">MSVSFGKKWRNGDEHKNWPVKRSFSSNEGQSSLPIAPIGGSISIFHIVNSRYETVVKIGSFKTLTFITQVHNFNLVFLAYAPWKIKTGSFSVRLSSMFFNRLRSSPVELFTINCSVQPLHRQSSEL</sequence>
<proteinExistence type="predicted"/>
<gene>
    <name evidence="1" type="ORF">JTE90_026541</name>
</gene>
<dbReference type="EMBL" id="JAFNEN010000038">
    <property type="protein sequence ID" value="KAG8198645.1"/>
    <property type="molecule type" value="Genomic_DNA"/>
</dbReference>
<name>A0AAV6VPU1_9ARAC</name>
<comment type="caution">
    <text evidence="1">The sequence shown here is derived from an EMBL/GenBank/DDBJ whole genome shotgun (WGS) entry which is preliminary data.</text>
</comment>
<reference evidence="1 2" key="1">
    <citation type="journal article" date="2022" name="Nat. Ecol. Evol.">
        <title>A masculinizing supergene underlies an exaggerated male reproductive morph in a spider.</title>
        <authorList>
            <person name="Hendrickx F."/>
            <person name="De Corte Z."/>
            <person name="Sonet G."/>
            <person name="Van Belleghem S.M."/>
            <person name="Kostlbacher S."/>
            <person name="Vangestel C."/>
        </authorList>
    </citation>
    <scope>NUCLEOTIDE SEQUENCE [LARGE SCALE GENOMIC DNA]</scope>
    <source>
        <strain evidence="1">W744_W776</strain>
    </source>
</reference>
<dbReference type="Proteomes" id="UP000827092">
    <property type="component" value="Unassembled WGS sequence"/>
</dbReference>